<reference evidence="3 4" key="1">
    <citation type="submission" date="2015-10" db="EMBL/GenBank/DDBJ databases">
        <title>Genome analyses suggest a sexual origin of heterokaryosis in a supposedly ancient asexual fungus.</title>
        <authorList>
            <person name="Ropars J."/>
            <person name="Sedzielewska K."/>
            <person name="Noel J."/>
            <person name="Charron P."/>
            <person name="Farinelli L."/>
            <person name="Marton T."/>
            <person name="Kruger M."/>
            <person name="Pelin A."/>
            <person name="Brachmann A."/>
            <person name="Corradi N."/>
        </authorList>
    </citation>
    <scope>NUCLEOTIDE SEQUENCE [LARGE SCALE GENOMIC DNA]</scope>
    <source>
        <strain evidence="3 4">A4</strain>
    </source>
</reference>
<dbReference type="PROSITE" id="PS00107">
    <property type="entry name" value="PROTEIN_KINASE_ATP"/>
    <property type="match status" value="1"/>
</dbReference>
<dbReference type="GO" id="GO:0004672">
    <property type="term" value="F:protein kinase activity"/>
    <property type="evidence" value="ECO:0007669"/>
    <property type="project" value="InterPro"/>
</dbReference>
<accession>A0A2I1H9N4</accession>
<keyword evidence="3" id="KW-0418">Kinase</keyword>
<sequence length="491" mass="57141">MDSSNSIEDWYQTFIKIYGIKEITENFGKKERIGSGGTSLVYKTKCESLKGIVVAIKEVNIIPDDYKNSSQKTFRTENINQGNLREFINTKNCNENGFEWRERIRLATQIAEGLCYLHDKLNIAHRDLHTKNILVNDGDIKISDFGLSKNLDSIDTSDNKIVGIDPQQFNDKDFKLDKSSDIYSLGVVLWEISSCREPFLDEDFLYLPFRISHNLREKAIKGTPMEYKQIYTNCWQLEPKNRPSISDVLTRLKSVSLDSVFEGDDDNSIKYLLPSPPSDTPNHFTSEYSSNLSSLYIPDDTNISIKKDISSSTSSFSPNNTIYELIRNSQLNAKKHDNYFEWVEYDRFEDVKYLIQGSYCKIYKATWRDGIREKWIMNLDKIKNVICCYGFTLNPETNRYYMILKYANYGNFRQYIWKKFPFRWCKRLSILQKIVKSLSNIHEANYIHQQQQYGNLPYIAPEVIRGNGNLTSIKSDIYSIGIIMWELASGE</sequence>
<feature type="binding site" evidence="1">
    <location>
        <position position="57"/>
    </location>
    <ligand>
        <name>ATP</name>
        <dbReference type="ChEBI" id="CHEBI:30616"/>
    </ligand>
</feature>
<dbReference type="Gene3D" id="3.30.200.20">
    <property type="entry name" value="Phosphorylase Kinase, domain 1"/>
    <property type="match status" value="1"/>
</dbReference>
<evidence type="ECO:0000256" key="1">
    <source>
        <dbReference type="PROSITE-ProRule" id="PRU10141"/>
    </source>
</evidence>
<dbReference type="EMBL" id="LLXI01001893">
    <property type="protein sequence ID" value="PKY55582.1"/>
    <property type="molecule type" value="Genomic_DNA"/>
</dbReference>
<keyword evidence="1" id="KW-0547">Nucleotide-binding</keyword>
<name>A0A2I1H9N4_9GLOM</name>
<dbReference type="PRINTS" id="PR00109">
    <property type="entry name" value="TYRKINASE"/>
</dbReference>
<dbReference type="InterPro" id="IPR050167">
    <property type="entry name" value="Ser_Thr_protein_kinase"/>
</dbReference>
<dbReference type="Proteomes" id="UP000234323">
    <property type="component" value="Unassembled WGS sequence"/>
</dbReference>
<dbReference type="AlphaFoldDB" id="A0A2I1H9N4"/>
<protein>
    <submittedName>
        <fullName evidence="3">Kinase-like protein</fullName>
    </submittedName>
</protein>
<dbReference type="InterPro" id="IPR017441">
    <property type="entry name" value="Protein_kinase_ATP_BS"/>
</dbReference>
<dbReference type="VEuPathDB" id="FungiDB:FUN_000575"/>
<dbReference type="SUPFAM" id="SSF56112">
    <property type="entry name" value="Protein kinase-like (PK-like)"/>
    <property type="match status" value="2"/>
</dbReference>
<feature type="domain" description="Protein kinase" evidence="2">
    <location>
        <begin position="1"/>
        <end position="261"/>
    </location>
</feature>
<evidence type="ECO:0000313" key="3">
    <source>
        <dbReference type="EMBL" id="PKY55582.1"/>
    </source>
</evidence>
<proteinExistence type="predicted"/>
<dbReference type="VEuPathDB" id="FungiDB:RhiirFUN_017990"/>
<dbReference type="PANTHER" id="PTHR23257">
    <property type="entry name" value="SERINE-THREONINE PROTEIN KINASE"/>
    <property type="match status" value="1"/>
</dbReference>
<organism evidence="3 4">
    <name type="scientific">Rhizophagus irregularis</name>
    <dbReference type="NCBI Taxonomy" id="588596"/>
    <lineage>
        <taxon>Eukaryota</taxon>
        <taxon>Fungi</taxon>
        <taxon>Fungi incertae sedis</taxon>
        <taxon>Mucoromycota</taxon>
        <taxon>Glomeromycotina</taxon>
        <taxon>Glomeromycetes</taxon>
        <taxon>Glomerales</taxon>
        <taxon>Glomeraceae</taxon>
        <taxon>Rhizophagus</taxon>
    </lineage>
</organism>
<keyword evidence="1" id="KW-0067">ATP-binding</keyword>
<comment type="caution">
    <text evidence="3">The sequence shown here is derived from an EMBL/GenBank/DDBJ whole genome shotgun (WGS) entry which is preliminary data.</text>
</comment>
<dbReference type="Gene3D" id="1.10.510.10">
    <property type="entry name" value="Transferase(Phosphotransferase) domain 1"/>
    <property type="match status" value="3"/>
</dbReference>
<dbReference type="InterPro" id="IPR000719">
    <property type="entry name" value="Prot_kinase_dom"/>
</dbReference>
<keyword evidence="4" id="KW-1185">Reference proteome</keyword>
<dbReference type="InterPro" id="IPR011009">
    <property type="entry name" value="Kinase-like_dom_sf"/>
</dbReference>
<dbReference type="GO" id="GO:0007165">
    <property type="term" value="P:signal transduction"/>
    <property type="evidence" value="ECO:0007669"/>
    <property type="project" value="TreeGrafter"/>
</dbReference>
<dbReference type="Pfam" id="PF07714">
    <property type="entry name" value="PK_Tyr_Ser-Thr"/>
    <property type="match status" value="2"/>
</dbReference>
<evidence type="ECO:0000259" key="2">
    <source>
        <dbReference type="PROSITE" id="PS50011"/>
    </source>
</evidence>
<dbReference type="InterPro" id="IPR001245">
    <property type="entry name" value="Ser-Thr/Tyr_kinase_cat_dom"/>
</dbReference>
<keyword evidence="3" id="KW-0808">Transferase</keyword>
<evidence type="ECO:0000313" key="4">
    <source>
        <dbReference type="Proteomes" id="UP000234323"/>
    </source>
</evidence>
<dbReference type="PANTHER" id="PTHR23257:SF963">
    <property type="entry name" value="AT08303P"/>
    <property type="match status" value="1"/>
</dbReference>
<dbReference type="GO" id="GO:0005737">
    <property type="term" value="C:cytoplasm"/>
    <property type="evidence" value="ECO:0007669"/>
    <property type="project" value="TreeGrafter"/>
</dbReference>
<feature type="domain" description="Protein kinase" evidence="2">
    <location>
        <begin position="246"/>
        <end position="491"/>
    </location>
</feature>
<dbReference type="GO" id="GO:0005524">
    <property type="term" value="F:ATP binding"/>
    <property type="evidence" value="ECO:0007669"/>
    <property type="project" value="UniProtKB-UniRule"/>
</dbReference>
<dbReference type="PROSITE" id="PS50011">
    <property type="entry name" value="PROTEIN_KINASE_DOM"/>
    <property type="match status" value="2"/>
</dbReference>
<dbReference type="VEuPathDB" id="FungiDB:RhiirA1_453474"/>
<gene>
    <name evidence="3" type="ORF">RhiirA4_475148</name>
</gene>